<keyword evidence="2 7" id="KW-0378">Hydrolase</keyword>
<dbReference type="InterPro" id="IPR027417">
    <property type="entry name" value="P-loop_NTPase"/>
</dbReference>
<feature type="domain" description="DEAD-box RNA helicase Q" evidence="12">
    <location>
        <begin position="114"/>
        <end position="142"/>
    </location>
</feature>
<keyword evidence="3 7" id="KW-0347">Helicase</keyword>
<dbReference type="SMART" id="SM00490">
    <property type="entry name" value="HELICc"/>
    <property type="match status" value="1"/>
</dbReference>
<comment type="domain">
    <text evidence="8">The Q motif is unique to and characteristic of the DEAD box family of RNA helicases and controls ATP binding and hydrolysis.</text>
</comment>
<evidence type="ECO:0000313" key="13">
    <source>
        <dbReference type="EMBL" id="KAH9373874.1"/>
    </source>
</evidence>
<comment type="catalytic activity">
    <reaction evidence="8">
        <text>ATP + H2O = ADP + phosphate + H(+)</text>
        <dbReference type="Rhea" id="RHEA:13065"/>
        <dbReference type="ChEBI" id="CHEBI:15377"/>
        <dbReference type="ChEBI" id="CHEBI:15378"/>
        <dbReference type="ChEBI" id="CHEBI:30616"/>
        <dbReference type="ChEBI" id="CHEBI:43474"/>
        <dbReference type="ChEBI" id="CHEBI:456216"/>
        <dbReference type="EC" id="3.6.4.13"/>
    </reaction>
</comment>
<evidence type="ECO:0000256" key="7">
    <source>
        <dbReference type="RuleBase" id="RU000492"/>
    </source>
</evidence>
<feature type="short sequence motif" description="Q motif" evidence="6">
    <location>
        <begin position="114"/>
        <end position="142"/>
    </location>
</feature>
<feature type="region of interest" description="Disordered" evidence="9">
    <location>
        <begin position="1"/>
        <end position="20"/>
    </location>
</feature>
<evidence type="ECO:0000256" key="1">
    <source>
        <dbReference type="ARBA" id="ARBA00022741"/>
    </source>
</evidence>
<dbReference type="InterPro" id="IPR001650">
    <property type="entry name" value="Helicase_C-like"/>
</dbReference>
<dbReference type="PROSITE" id="PS51192">
    <property type="entry name" value="HELICASE_ATP_BIND_1"/>
    <property type="match status" value="1"/>
</dbReference>
<evidence type="ECO:0000256" key="4">
    <source>
        <dbReference type="ARBA" id="ARBA00022840"/>
    </source>
</evidence>
<dbReference type="CDD" id="cd17946">
    <property type="entry name" value="DEADc_DDX24"/>
    <property type="match status" value="1"/>
</dbReference>
<dbReference type="OMA" id="QMIQKAR"/>
<feature type="compositionally biased region" description="Basic residues" evidence="9">
    <location>
        <begin position="60"/>
        <end position="71"/>
    </location>
</feature>
<feature type="domain" description="Helicase C-terminal" evidence="11">
    <location>
        <begin position="390"/>
        <end position="579"/>
    </location>
</feature>
<evidence type="ECO:0000256" key="5">
    <source>
        <dbReference type="ARBA" id="ARBA00022884"/>
    </source>
</evidence>
<comment type="caution">
    <text evidence="13">The sequence shown here is derived from an EMBL/GenBank/DDBJ whole genome shotgun (WGS) entry which is preliminary data.</text>
</comment>
<dbReference type="Pfam" id="PF00270">
    <property type="entry name" value="DEAD"/>
    <property type="match status" value="1"/>
</dbReference>
<comment type="similarity">
    <text evidence="7">Belongs to the DEAD box helicase family.</text>
</comment>
<evidence type="ECO:0000259" key="12">
    <source>
        <dbReference type="PROSITE" id="PS51195"/>
    </source>
</evidence>
<dbReference type="InterPro" id="IPR014014">
    <property type="entry name" value="RNA_helicase_DEAD_Q_motif"/>
</dbReference>
<dbReference type="EC" id="3.6.4.13" evidence="8"/>
<evidence type="ECO:0000259" key="11">
    <source>
        <dbReference type="PROSITE" id="PS51194"/>
    </source>
</evidence>
<dbReference type="Proteomes" id="UP000821853">
    <property type="component" value="Chromosome 4"/>
</dbReference>
<evidence type="ECO:0000313" key="14">
    <source>
        <dbReference type="Proteomes" id="UP000821853"/>
    </source>
</evidence>
<dbReference type="Pfam" id="PF00271">
    <property type="entry name" value="Helicase_C"/>
    <property type="match status" value="1"/>
</dbReference>
<dbReference type="GO" id="GO:0003723">
    <property type="term" value="F:RNA binding"/>
    <property type="evidence" value="ECO:0007669"/>
    <property type="project" value="UniProtKB-UniRule"/>
</dbReference>
<feature type="domain" description="Helicase ATP-binding" evidence="10">
    <location>
        <begin position="146"/>
        <end position="339"/>
    </location>
</feature>
<feature type="compositionally biased region" description="Basic residues" evidence="9">
    <location>
        <begin position="650"/>
        <end position="663"/>
    </location>
</feature>
<keyword evidence="1 7" id="KW-0547">Nucleotide-binding</keyword>
<dbReference type="SMART" id="SM00487">
    <property type="entry name" value="DEXDc"/>
    <property type="match status" value="1"/>
</dbReference>
<protein>
    <recommendedName>
        <fullName evidence="8">ATP-dependent RNA helicase</fullName>
        <ecNumber evidence="8">3.6.4.13</ecNumber>
    </recommendedName>
</protein>
<dbReference type="GO" id="GO:0003724">
    <property type="term" value="F:RNA helicase activity"/>
    <property type="evidence" value="ECO:0007669"/>
    <property type="project" value="UniProtKB-EC"/>
</dbReference>
<dbReference type="GO" id="GO:0005524">
    <property type="term" value="F:ATP binding"/>
    <property type="evidence" value="ECO:0007669"/>
    <property type="project" value="UniProtKB-UniRule"/>
</dbReference>
<keyword evidence="5 8" id="KW-0694">RNA-binding</keyword>
<dbReference type="InterPro" id="IPR011545">
    <property type="entry name" value="DEAD/DEAH_box_helicase_dom"/>
</dbReference>
<proteinExistence type="inferred from homology"/>
<dbReference type="PROSITE" id="PS00039">
    <property type="entry name" value="DEAD_ATP_HELICASE"/>
    <property type="match status" value="1"/>
</dbReference>
<sequence length="671" mass="76109">MTKKSVVIRSKAKWKPVEVDSSTLQTLEWEGFSGLEELSSYDIVRQEDTLGESRGVSNAPRKKKKRKRQVKGKQTASKSKPTSTDDDSDHAEGIQQQDTGPEEKKSRLDSPDMSAWLNCYVPDAVLRALAELKFTEPTEIQAQTLAAAIRDHMDIMGAAETGSGKTLAFGIPLLHHIMERKARLRESSGATSLPLQALVLTPTRELAMQVTRHIQDVAKYTDVRIVNVVGGLSAEKQLRLLKRKPEIVVATPGRLWELVDQGAPHVADLTKVRYLVIDEADRMVEKGHFEDLTHLLDMMNAPAAEDAPKSRRQNFIFSATLTMVHDVPSRMKNKHKKRKLSEKDKLEELMRTVGISSKPKVVDLTRKLGTAESLCESRIVCPSVEEKDSRLYYFLLAHPGRTLVFCNSIDSVRRLVSVLDLLQRCPLPLHASMQQRQRLKNLDRFRDNPSGLLLATDVAARGLDIQGIEHVIHFQRRTARAKSGGLSVMLMEPRELHLYRKICKTLNRDEDLPDFPVDLNMLKAVRNRVELARRLEAESHRARRSTYEDTWLQRAAREMEIELDKRLLSNTDEKKRADTKRRLKAMQMQLSEMLKKPLFPSGFSGKYLTKQGTLELPKVRLDATALQAVEARKKKKKPAPTSAEVASAKVPKRKRFRNRKRKEGAKTQDSE</sequence>
<evidence type="ECO:0000259" key="10">
    <source>
        <dbReference type="PROSITE" id="PS51192"/>
    </source>
</evidence>
<dbReference type="EMBL" id="JABSTR010000006">
    <property type="protein sequence ID" value="KAH9373874.1"/>
    <property type="molecule type" value="Genomic_DNA"/>
</dbReference>
<dbReference type="OrthoDB" id="4310724at2759"/>
<evidence type="ECO:0000256" key="3">
    <source>
        <dbReference type="ARBA" id="ARBA00022806"/>
    </source>
</evidence>
<accession>A0A9J6GEQ9</accession>
<organism evidence="13 14">
    <name type="scientific">Haemaphysalis longicornis</name>
    <name type="common">Bush tick</name>
    <dbReference type="NCBI Taxonomy" id="44386"/>
    <lineage>
        <taxon>Eukaryota</taxon>
        <taxon>Metazoa</taxon>
        <taxon>Ecdysozoa</taxon>
        <taxon>Arthropoda</taxon>
        <taxon>Chelicerata</taxon>
        <taxon>Arachnida</taxon>
        <taxon>Acari</taxon>
        <taxon>Parasitiformes</taxon>
        <taxon>Ixodida</taxon>
        <taxon>Ixodoidea</taxon>
        <taxon>Ixodidae</taxon>
        <taxon>Haemaphysalinae</taxon>
        <taxon>Haemaphysalis</taxon>
    </lineage>
</organism>
<dbReference type="CDD" id="cd18787">
    <property type="entry name" value="SF2_C_DEAD"/>
    <property type="match status" value="1"/>
</dbReference>
<dbReference type="GO" id="GO:0016787">
    <property type="term" value="F:hydrolase activity"/>
    <property type="evidence" value="ECO:0007669"/>
    <property type="project" value="UniProtKB-KW"/>
</dbReference>
<reference evidence="13 14" key="1">
    <citation type="journal article" date="2020" name="Cell">
        <title>Large-Scale Comparative Analyses of Tick Genomes Elucidate Their Genetic Diversity and Vector Capacities.</title>
        <authorList>
            <consortium name="Tick Genome and Microbiome Consortium (TIGMIC)"/>
            <person name="Jia N."/>
            <person name="Wang J."/>
            <person name="Shi W."/>
            <person name="Du L."/>
            <person name="Sun Y."/>
            <person name="Zhan W."/>
            <person name="Jiang J.F."/>
            <person name="Wang Q."/>
            <person name="Zhang B."/>
            <person name="Ji P."/>
            <person name="Bell-Sakyi L."/>
            <person name="Cui X.M."/>
            <person name="Yuan T.T."/>
            <person name="Jiang B.G."/>
            <person name="Yang W.F."/>
            <person name="Lam T.T."/>
            <person name="Chang Q.C."/>
            <person name="Ding S.J."/>
            <person name="Wang X.J."/>
            <person name="Zhu J.G."/>
            <person name="Ruan X.D."/>
            <person name="Zhao L."/>
            <person name="Wei J.T."/>
            <person name="Ye R.Z."/>
            <person name="Que T.C."/>
            <person name="Du C.H."/>
            <person name="Zhou Y.H."/>
            <person name="Cheng J.X."/>
            <person name="Dai P.F."/>
            <person name="Guo W.B."/>
            <person name="Han X.H."/>
            <person name="Huang E.J."/>
            <person name="Li L.F."/>
            <person name="Wei W."/>
            <person name="Gao Y.C."/>
            <person name="Liu J.Z."/>
            <person name="Shao H.Z."/>
            <person name="Wang X."/>
            <person name="Wang C.C."/>
            <person name="Yang T.C."/>
            <person name="Huo Q.B."/>
            <person name="Li W."/>
            <person name="Chen H.Y."/>
            <person name="Chen S.E."/>
            <person name="Zhou L.G."/>
            <person name="Ni X.B."/>
            <person name="Tian J.H."/>
            <person name="Sheng Y."/>
            <person name="Liu T."/>
            <person name="Pan Y.S."/>
            <person name="Xia L.Y."/>
            <person name="Li J."/>
            <person name="Zhao F."/>
            <person name="Cao W.C."/>
        </authorList>
    </citation>
    <scope>NUCLEOTIDE SEQUENCE [LARGE SCALE GENOMIC DNA]</scope>
    <source>
        <strain evidence="13">HaeL-2018</strain>
    </source>
</reference>
<dbReference type="PROSITE" id="PS51195">
    <property type="entry name" value="Q_MOTIF"/>
    <property type="match status" value="1"/>
</dbReference>
<dbReference type="InterPro" id="IPR000629">
    <property type="entry name" value="RNA-helicase_DEAD-box_CS"/>
</dbReference>
<dbReference type="VEuPathDB" id="VectorBase:HLOH_045215"/>
<evidence type="ECO:0000256" key="8">
    <source>
        <dbReference type="RuleBase" id="RU365068"/>
    </source>
</evidence>
<feature type="region of interest" description="Disordered" evidence="9">
    <location>
        <begin position="46"/>
        <end position="109"/>
    </location>
</feature>
<dbReference type="InterPro" id="IPR014001">
    <property type="entry name" value="Helicase_ATP-bd"/>
</dbReference>
<comment type="function">
    <text evidence="8">RNA helicase.</text>
</comment>
<dbReference type="AlphaFoldDB" id="A0A9J6GEQ9"/>
<name>A0A9J6GEQ9_HAELO</name>
<evidence type="ECO:0000256" key="6">
    <source>
        <dbReference type="PROSITE-ProRule" id="PRU00552"/>
    </source>
</evidence>
<dbReference type="PANTHER" id="PTHR24031">
    <property type="entry name" value="RNA HELICASE"/>
    <property type="match status" value="1"/>
</dbReference>
<keyword evidence="14" id="KW-1185">Reference proteome</keyword>
<dbReference type="Gene3D" id="3.40.50.300">
    <property type="entry name" value="P-loop containing nucleotide triphosphate hydrolases"/>
    <property type="match status" value="2"/>
</dbReference>
<keyword evidence="4 7" id="KW-0067">ATP-binding</keyword>
<evidence type="ECO:0000256" key="9">
    <source>
        <dbReference type="SAM" id="MobiDB-lite"/>
    </source>
</evidence>
<gene>
    <name evidence="13" type="ORF">HPB48_016150</name>
</gene>
<feature type="region of interest" description="Disordered" evidence="9">
    <location>
        <begin position="630"/>
        <end position="671"/>
    </location>
</feature>
<dbReference type="PROSITE" id="PS51194">
    <property type="entry name" value="HELICASE_CTER"/>
    <property type="match status" value="1"/>
</dbReference>
<evidence type="ECO:0000256" key="2">
    <source>
        <dbReference type="ARBA" id="ARBA00022801"/>
    </source>
</evidence>
<dbReference type="SUPFAM" id="SSF52540">
    <property type="entry name" value="P-loop containing nucleoside triphosphate hydrolases"/>
    <property type="match status" value="2"/>
</dbReference>